<name>A0A5B7JN07_PORTR</name>
<proteinExistence type="predicted"/>
<protein>
    <submittedName>
        <fullName evidence="1">Uncharacterized protein</fullName>
    </submittedName>
</protein>
<keyword evidence="2" id="KW-1185">Reference proteome</keyword>
<dbReference type="AlphaFoldDB" id="A0A5B7JN07"/>
<comment type="caution">
    <text evidence="1">The sequence shown here is derived from an EMBL/GenBank/DDBJ whole genome shotgun (WGS) entry which is preliminary data.</text>
</comment>
<evidence type="ECO:0000313" key="1">
    <source>
        <dbReference type="EMBL" id="MPC99351.1"/>
    </source>
</evidence>
<dbReference type="Proteomes" id="UP000324222">
    <property type="component" value="Unassembled WGS sequence"/>
</dbReference>
<evidence type="ECO:0000313" key="2">
    <source>
        <dbReference type="Proteomes" id="UP000324222"/>
    </source>
</evidence>
<dbReference type="EMBL" id="VSRR010117980">
    <property type="protein sequence ID" value="MPC99351.1"/>
    <property type="molecule type" value="Genomic_DNA"/>
</dbReference>
<accession>A0A5B7JN07</accession>
<sequence>MRKNPTRLSYAIPLPKKKNFTESCTKSREGAETLENTMGGLAAGDTRLAVITGPPPLPRPPCGAIMMQELLTHEAGVQNVLRTARIHKSPR</sequence>
<reference evidence="1 2" key="1">
    <citation type="submission" date="2019-05" db="EMBL/GenBank/DDBJ databases">
        <title>Another draft genome of Portunus trituberculatus and its Hox gene families provides insights of decapod evolution.</title>
        <authorList>
            <person name="Jeong J.-H."/>
            <person name="Song I."/>
            <person name="Kim S."/>
            <person name="Choi T."/>
            <person name="Kim D."/>
            <person name="Ryu S."/>
            <person name="Kim W."/>
        </authorList>
    </citation>
    <scope>NUCLEOTIDE SEQUENCE [LARGE SCALE GENOMIC DNA]</scope>
    <source>
        <tissue evidence="1">Muscle</tissue>
    </source>
</reference>
<organism evidence="1 2">
    <name type="scientific">Portunus trituberculatus</name>
    <name type="common">Swimming crab</name>
    <name type="synonym">Neptunus trituberculatus</name>
    <dbReference type="NCBI Taxonomy" id="210409"/>
    <lineage>
        <taxon>Eukaryota</taxon>
        <taxon>Metazoa</taxon>
        <taxon>Ecdysozoa</taxon>
        <taxon>Arthropoda</taxon>
        <taxon>Crustacea</taxon>
        <taxon>Multicrustacea</taxon>
        <taxon>Malacostraca</taxon>
        <taxon>Eumalacostraca</taxon>
        <taxon>Eucarida</taxon>
        <taxon>Decapoda</taxon>
        <taxon>Pleocyemata</taxon>
        <taxon>Brachyura</taxon>
        <taxon>Eubrachyura</taxon>
        <taxon>Portunoidea</taxon>
        <taxon>Portunidae</taxon>
        <taxon>Portuninae</taxon>
        <taxon>Portunus</taxon>
    </lineage>
</organism>
<gene>
    <name evidence="1" type="ORF">E2C01_094760</name>
</gene>